<dbReference type="OrthoDB" id="9804551at2"/>
<keyword evidence="1 3" id="KW-0596">Phosphopantetheine</keyword>
<keyword evidence="3" id="KW-0275">Fatty acid biosynthesis</keyword>
<dbReference type="InterPro" id="IPR003231">
    <property type="entry name" value="ACP"/>
</dbReference>
<dbReference type="GO" id="GO:0000036">
    <property type="term" value="F:acyl carrier activity"/>
    <property type="evidence" value="ECO:0007669"/>
    <property type="project" value="UniProtKB-UniRule"/>
</dbReference>
<sequence>MVLDKIKEIITNQLGIEGKEITVDTVFQDLGVDSLDLFKIIIEVEEAFNVRIEDTDNISGVRDLIEYIEGNKESAN</sequence>
<dbReference type="PANTHER" id="PTHR46153:SF2">
    <property type="entry name" value="ACYL CARRIER PROTEIN"/>
    <property type="match status" value="1"/>
</dbReference>
<evidence type="ECO:0000313" key="6">
    <source>
        <dbReference type="Proteomes" id="UP000190080"/>
    </source>
</evidence>
<protein>
    <recommendedName>
        <fullName evidence="3">Acyl carrier protein</fullName>
        <shortName evidence="3">ACP</shortName>
    </recommendedName>
</protein>
<keyword evidence="2 3" id="KW-0597">Phosphoprotein</keyword>
<keyword evidence="3" id="KW-0443">Lipid metabolism</keyword>
<dbReference type="HAMAP" id="MF_01217">
    <property type="entry name" value="Acyl_carrier"/>
    <property type="match status" value="1"/>
</dbReference>
<comment type="similarity">
    <text evidence="3">Belongs to the acyl carrier protein (ACP) family.</text>
</comment>
<keyword evidence="3" id="KW-0276">Fatty acid metabolism</keyword>
<accession>A0A1V4IUJ7</accession>
<comment type="subcellular location">
    <subcellularLocation>
        <location evidence="3">Cytoplasm</location>
    </subcellularLocation>
</comment>
<dbReference type="EMBL" id="MZGV01000008">
    <property type="protein sequence ID" value="OPJ63606.1"/>
    <property type="molecule type" value="Genomic_DNA"/>
</dbReference>
<dbReference type="NCBIfam" id="NF002150">
    <property type="entry name" value="PRK00982.1-4"/>
    <property type="match status" value="1"/>
</dbReference>
<comment type="PTM">
    <text evidence="3">4'-phosphopantetheine is transferred from CoA to a specific serine of apo-ACP by AcpS. This modification is essential for activity because fatty acids are bound in thioester linkage to the sulfhydryl of the prosthetic group.</text>
</comment>
<dbReference type="Gene3D" id="1.10.1200.10">
    <property type="entry name" value="ACP-like"/>
    <property type="match status" value="1"/>
</dbReference>
<dbReference type="InterPro" id="IPR044813">
    <property type="entry name" value="ACP_chloroplastic"/>
</dbReference>
<dbReference type="AlphaFoldDB" id="A0A1V4IUJ7"/>
<dbReference type="UniPathway" id="UPA00094"/>
<organism evidence="5 6">
    <name type="scientific">Clostridium oryzae</name>
    <dbReference type="NCBI Taxonomy" id="1450648"/>
    <lineage>
        <taxon>Bacteria</taxon>
        <taxon>Bacillati</taxon>
        <taxon>Bacillota</taxon>
        <taxon>Clostridia</taxon>
        <taxon>Eubacteriales</taxon>
        <taxon>Clostridiaceae</taxon>
        <taxon>Clostridium</taxon>
    </lineage>
</organism>
<dbReference type="Proteomes" id="UP000190080">
    <property type="component" value="Unassembled WGS sequence"/>
</dbReference>
<evidence type="ECO:0000256" key="3">
    <source>
        <dbReference type="HAMAP-Rule" id="MF_01217"/>
    </source>
</evidence>
<dbReference type="STRING" id="1450648.CLORY_11140"/>
<feature type="domain" description="Carrier" evidence="4">
    <location>
        <begin position="1"/>
        <end position="75"/>
    </location>
</feature>
<evidence type="ECO:0000259" key="4">
    <source>
        <dbReference type="PROSITE" id="PS50075"/>
    </source>
</evidence>
<dbReference type="GO" id="GO:0005737">
    <property type="term" value="C:cytoplasm"/>
    <property type="evidence" value="ECO:0007669"/>
    <property type="project" value="UniProtKB-SubCell"/>
</dbReference>
<dbReference type="SUPFAM" id="SSF47336">
    <property type="entry name" value="ACP-like"/>
    <property type="match status" value="1"/>
</dbReference>
<feature type="modified residue" description="O-(pantetheine 4'-phosphoryl)serine" evidence="3">
    <location>
        <position position="34"/>
    </location>
</feature>
<keyword evidence="6" id="KW-1185">Reference proteome</keyword>
<dbReference type="InterPro" id="IPR036736">
    <property type="entry name" value="ACP-like_sf"/>
</dbReference>
<evidence type="ECO:0000256" key="2">
    <source>
        <dbReference type="ARBA" id="ARBA00022553"/>
    </source>
</evidence>
<evidence type="ECO:0000313" key="5">
    <source>
        <dbReference type="EMBL" id="OPJ63606.1"/>
    </source>
</evidence>
<keyword evidence="3" id="KW-0444">Lipid biosynthesis</keyword>
<evidence type="ECO:0000256" key="1">
    <source>
        <dbReference type="ARBA" id="ARBA00022450"/>
    </source>
</evidence>
<comment type="caution">
    <text evidence="5">The sequence shown here is derived from an EMBL/GenBank/DDBJ whole genome shotgun (WGS) entry which is preliminary data.</text>
</comment>
<comment type="pathway">
    <text evidence="3">Lipid metabolism; fatty acid biosynthesis.</text>
</comment>
<keyword evidence="3" id="KW-0963">Cytoplasm</keyword>
<proteinExistence type="inferred from homology"/>
<reference evidence="5 6" key="1">
    <citation type="submission" date="2017-03" db="EMBL/GenBank/DDBJ databases">
        <title>Genome sequence of Clostridium oryzae DSM 28571.</title>
        <authorList>
            <person name="Poehlein A."/>
            <person name="Daniel R."/>
        </authorList>
    </citation>
    <scope>NUCLEOTIDE SEQUENCE [LARGE SCALE GENOMIC DNA]</scope>
    <source>
        <strain evidence="5 6">DSM 28571</strain>
    </source>
</reference>
<name>A0A1V4IUJ7_9CLOT</name>
<gene>
    <name evidence="5" type="primary">acpP_1</name>
    <name evidence="3" type="synonym">acpP</name>
    <name evidence="5" type="ORF">CLORY_11140</name>
</gene>
<dbReference type="PROSITE" id="PS50075">
    <property type="entry name" value="CARRIER"/>
    <property type="match status" value="1"/>
</dbReference>
<dbReference type="InterPro" id="IPR009081">
    <property type="entry name" value="PP-bd_ACP"/>
</dbReference>
<dbReference type="RefSeq" id="WP_079422536.1">
    <property type="nucleotide sequence ID" value="NZ_MZGV01000008.1"/>
</dbReference>
<dbReference type="PANTHER" id="PTHR46153">
    <property type="entry name" value="ACYL CARRIER PROTEIN"/>
    <property type="match status" value="1"/>
</dbReference>
<dbReference type="Pfam" id="PF00550">
    <property type="entry name" value="PP-binding"/>
    <property type="match status" value="1"/>
</dbReference>
<comment type="function">
    <text evidence="3">Carrier of the growing fatty acid chain in fatty acid biosynthesis.</text>
</comment>